<dbReference type="EMBL" id="OU896715">
    <property type="protein sequence ID" value="CAG9825746.1"/>
    <property type="molecule type" value="Genomic_DNA"/>
</dbReference>
<evidence type="ECO:0000256" key="1">
    <source>
        <dbReference type="SAM" id="Coils"/>
    </source>
</evidence>
<accession>A0A9N9X8C3</accession>
<sequence>MLLVDELKEVCNQKSHYINKLKEEHDIFLEEALNMERELLDTINEKNQFISTLQNEKKTSQRELKLNKQSTTHTDAQENDTLMVENSNYEDRNSTSLFEEMEVANNTTEANERNDASTHFEDVDNIYQINTTRERNLIYETEAANITSEANERDNSIEEEDNTNQNLTKSHRKMYICGDQYAVGFPRAVTKIIDQSKYKINSNIRPNVELYEENAGAEADSDVEDQLKALDTESASSSVRNTSSPAPSTISIFTNSPVTADYDLDRTLADETLAEAVPGSQACGYTDHKSFIRYSQ</sequence>
<protein>
    <submittedName>
        <fullName evidence="2">Uncharacterized protein</fullName>
    </submittedName>
</protein>
<name>A0A9N9X8C3_PHACE</name>
<keyword evidence="1" id="KW-0175">Coiled coil</keyword>
<dbReference type="Proteomes" id="UP001153737">
    <property type="component" value="Chromosome 9"/>
</dbReference>
<keyword evidence="3" id="KW-1185">Reference proteome</keyword>
<feature type="coiled-coil region" evidence="1">
    <location>
        <begin position="4"/>
        <end position="38"/>
    </location>
</feature>
<dbReference type="OrthoDB" id="10563810at2759"/>
<reference evidence="2" key="2">
    <citation type="submission" date="2022-10" db="EMBL/GenBank/DDBJ databases">
        <authorList>
            <consortium name="ENA_rothamsted_submissions"/>
            <consortium name="culmorum"/>
            <person name="King R."/>
        </authorList>
    </citation>
    <scope>NUCLEOTIDE SEQUENCE</scope>
</reference>
<proteinExistence type="predicted"/>
<gene>
    <name evidence="2" type="ORF">PHAECO_LOCUS12920</name>
</gene>
<dbReference type="AlphaFoldDB" id="A0A9N9X8C3"/>
<evidence type="ECO:0000313" key="2">
    <source>
        <dbReference type="EMBL" id="CAG9825746.1"/>
    </source>
</evidence>
<evidence type="ECO:0000313" key="3">
    <source>
        <dbReference type="Proteomes" id="UP001153737"/>
    </source>
</evidence>
<reference evidence="2" key="1">
    <citation type="submission" date="2022-01" db="EMBL/GenBank/DDBJ databases">
        <authorList>
            <person name="King R."/>
        </authorList>
    </citation>
    <scope>NUCLEOTIDE SEQUENCE</scope>
</reference>
<organism evidence="2 3">
    <name type="scientific">Phaedon cochleariae</name>
    <name type="common">Mustard beetle</name>
    <dbReference type="NCBI Taxonomy" id="80249"/>
    <lineage>
        <taxon>Eukaryota</taxon>
        <taxon>Metazoa</taxon>
        <taxon>Ecdysozoa</taxon>
        <taxon>Arthropoda</taxon>
        <taxon>Hexapoda</taxon>
        <taxon>Insecta</taxon>
        <taxon>Pterygota</taxon>
        <taxon>Neoptera</taxon>
        <taxon>Endopterygota</taxon>
        <taxon>Coleoptera</taxon>
        <taxon>Polyphaga</taxon>
        <taxon>Cucujiformia</taxon>
        <taxon>Chrysomeloidea</taxon>
        <taxon>Chrysomelidae</taxon>
        <taxon>Chrysomelinae</taxon>
        <taxon>Chrysomelini</taxon>
        <taxon>Phaedon</taxon>
    </lineage>
</organism>